<sequence length="242" mass="27666">MDDSDGSQSSYEVPKDFLGRKLPYLRTIYFRFGTRIIGATGRVSDHCHPNVLRLQIHTTFLALAIQTLISLLPLVLVSRIQAKFPEWFLPERIVLKIERDNWKEEFDLEKTAYEKLKGLQGDVIPRCYGQIEYDGERALILSDVGEACLATPDGAVLDENDLRLLLDKAITSLTDRHVSQDDTKLNNFHLVTENGKDRIVVVDLEMVDMDLSEDGYAFAARSKVSWLIQQYLQHLDTMEYDG</sequence>
<evidence type="ECO:0000313" key="1">
    <source>
        <dbReference type="EMBL" id="UPK90863.1"/>
    </source>
</evidence>
<organism evidence="1 2">
    <name type="scientific">Fusarium solani subsp. cucurbitae</name>
    <name type="common">Neocosmosporum cucurbitae</name>
    <dbReference type="NCBI Taxonomy" id="2747967"/>
    <lineage>
        <taxon>Eukaryota</taxon>
        <taxon>Fungi</taxon>
        <taxon>Dikarya</taxon>
        <taxon>Ascomycota</taxon>
        <taxon>Pezizomycotina</taxon>
        <taxon>Sordariomycetes</taxon>
        <taxon>Hypocreomycetidae</taxon>
        <taxon>Hypocreales</taxon>
        <taxon>Nectriaceae</taxon>
        <taxon>Fusarium</taxon>
        <taxon>Fusarium solani species complex</taxon>
    </lineage>
</organism>
<keyword evidence="2" id="KW-1185">Reference proteome</keyword>
<proteinExistence type="predicted"/>
<reference evidence="1" key="1">
    <citation type="submission" date="2021-11" db="EMBL/GenBank/DDBJ databases">
        <title>Fusarium solani-melongenae Genome sequencing and assembly.</title>
        <authorList>
            <person name="Xie S."/>
            <person name="Huang L."/>
            <person name="Zhang X."/>
        </authorList>
    </citation>
    <scope>NUCLEOTIDE SEQUENCE</scope>
    <source>
        <strain evidence="1">CRI 24-3</strain>
    </source>
</reference>
<protein>
    <submittedName>
        <fullName evidence="1">Uncharacterized protein</fullName>
    </submittedName>
</protein>
<name>A0ACD3YPK8_FUSSC</name>
<dbReference type="Proteomes" id="UP000830768">
    <property type="component" value="Chromosome 2"/>
</dbReference>
<dbReference type="EMBL" id="CP090031">
    <property type="protein sequence ID" value="UPK90863.1"/>
    <property type="molecule type" value="Genomic_DNA"/>
</dbReference>
<accession>A0ACD3YPK8</accession>
<evidence type="ECO:0000313" key="2">
    <source>
        <dbReference type="Proteomes" id="UP000830768"/>
    </source>
</evidence>
<gene>
    <name evidence="1" type="ORF">LCI18_001798</name>
</gene>